<evidence type="ECO:0000259" key="1">
    <source>
        <dbReference type="Pfam" id="PF02776"/>
    </source>
</evidence>
<dbReference type="Pfam" id="PF02776">
    <property type="entry name" value="TPP_enzyme_N"/>
    <property type="match status" value="1"/>
</dbReference>
<comment type="caution">
    <text evidence="2">The sequence shown here is derived from an EMBL/GenBank/DDBJ whole genome shotgun (WGS) entry which is preliminary data.</text>
</comment>
<reference evidence="2" key="1">
    <citation type="submission" date="2019-03" db="EMBL/GenBank/DDBJ databases">
        <title>Lake Tanganyika Metagenome-Assembled Genomes (MAGs).</title>
        <authorList>
            <person name="Tran P."/>
        </authorList>
    </citation>
    <scope>NUCLEOTIDE SEQUENCE</scope>
    <source>
        <strain evidence="2">K_DeepCast_65m_m2_066</strain>
    </source>
</reference>
<evidence type="ECO:0000313" key="2">
    <source>
        <dbReference type="EMBL" id="MBM3225866.1"/>
    </source>
</evidence>
<evidence type="ECO:0000313" key="3">
    <source>
        <dbReference type="Proteomes" id="UP000712673"/>
    </source>
</evidence>
<dbReference type="InterPro" id="IPR029061">
    <property type="entry name" value="THDP-binding"/>
</dbReference>
<organism evidence="2 3">
    <name type="scientific">Tectimicrobiota bacterium</name>
    <dbReference type="NCBI Taxonomy" id="2528274"/>
    <lineage>
        <taxon>Bacteria</taxon>
        <taxon>Pseudomonadati</taxon>
        <taxon>Nitrospinota/Tectimicrobiota group</taxon>
        <taxon>Candidatus Tectimicrobiota</taxon>
    </lineage>
</organism>
<gene>
    <name evidence="2" type="ORF">FJZ47_19000</name>
</gene>
<protein>
    <recommendedName>
        <fullName evidence="1">Thiamine pyrophosphate enzyme N-terminal TPP-binding domain-containing protein</fullName>
    </recommendedName>
</protein>
<dbReference type="Proteomes" id="UP000712673">
    <property type="component" value="Unassembled WGS sequence"/>
</dbReference>
<name>A0A937W698_UNCTE</name>
<dbReference type="Gene3D" id="3.40.50.970">
    <property type="match status" value="1"/>
</dbReference>
<feature type="domain" description="Thiamine pyrophosphate enzyme N-terminal TPP-binding" evidence="1">
    <location>
        <begin position="19"/>
        <end position="117"/>
    </location>
</feature>
<sequence>MSIPAFTSARSLAHLHAMVVIEELYRCGVSVFALSPGARAIPLVLALEEHPNAVTKLFNDEWSAAFWAQGAAKAGQLPCLICTSGTAAANYLPAVAEAALAGVPLVLLTTDRPFELQYAMVRPVYGSCKWPVP</sequence>
<dbReference type="PANTHER" id="PTHR42916">
    <property type="entry name" value="2-SUCCINYL-5-ENOLPYRUVYL-6-HYDROXY-3-CYCLOHEXENE-1-CARBOXYLATE SYNTHASE"/>
    <property type="match status" value="1"/>
</dbReference>
<dbReference type="PANTHER" id="PTHR42916:SF1">
    <property type="entry name" value="PROTEIN PHYLLO, CHLOROPLASTIC"/>
    <property type="match status" value="1"/>
</dbReference>
<dbReference type="SUPFAM" id="SSF52518">
    <property type="entry name" value="Thiamin diphosphate-binding fold (THDP-binding)"/>
    <property type="match status" value="1"/>
</dbReference>
<dbReference type="AlphaFoldDB" id="A0A937W698"/>
<dbReference type="GO" id="GO:0030976">
    <property type="term" value="F:thiamine pyrophosphate binding"/>
    <property type="evidence" value="ECO:0007669"/>
    <property type="project" value="InterPro"/>
</dbReference>
<dbReference type="InterPro" id="IPR012001">
    <property type="entry name" value="Thiamin_PyroP_enz_TPP-bd_dom"/>
</dbReference>
<dbReference type="EMBL" id="VGLS01000710">
    <property type="protein sequence ID" value="MBM3225866.1"/>
    <property type="molecule type" value="Genomic_DNA"/>
</dbReference>
<accession>A0A937W698</accession>
<proteinExistence type="predicted"/>